<dbReference type="AlphaFoldDB" id="A0A814DSF2"/>
<dbReference type="PROSITE" id="PS50297">
    <property type="entry name" value="ANK_REP_REGION"/>
    <property type="match status" value="1"/>
</dbReference>
<gene>
    <name evidence="4" type="ORF">OXX778_LOCUS14379</name>
</gene>
<dbReference type="Pfam" id="PF13637">
    <property type="entry name" value="Ank_4"/>
    <property type="match status" value="1"/>
</dbReference>
<keyword evidence="2 3" id="KW-0040">ANK repeat</keyword>
<evidence type="ECO:0000256" key="1">
    <source>
        <dbReference type="ARBA" id="ARBA00022737"/>
    </source>
</evidence>
<dbReference type="PROSITE" id="PS50088">
    <property type="entry name" value="ANK_REPEAT"/>
    <property type="match status" value="2"/>
</dbReference>
<dbReference type="Proteomes" id="UP000663879">
    <property type="component" value="Unassembled WGS sequence"/>
</dbReference>
<dbReference type="SUPFAM" id="SSF48403">
    <property type="entry name" value="Ankyrin repeat"/>
    <property type="match status" value="1"/>
</dbReference>
<dbReference type="OrthoDB" id="194358at2759"/>
<dbReference type="SMART" id="SM00248">
    <property type="entry name" value="ANK"/>
    <property type="match status" value="7"/>
</dbReference>
<reference evidence="4" key="1">
    <citation type="submission" date="2021-02" db="EMBL/GenBank/DDBJ databases">
        <authorList>
            <person name="Nowell W R."/>
        </authorList>
    </citation>
    <scope>NUCLEOTIDE SEQUENCE</scope>
    <source>
        <strain evidence="4">Ploen Becks lab</strain>
    </source>
</reference>
<proteinExistence type="predicted"/>
<evidence type="ECO:0000256" key="2">
    <source>
        <dbReference type="ARBA" id="ARBA00023043"/>
    </source>
</evidence>
<feature type="repeat" description="ANK" evidence="3">
    <location>
        <begin position="251"/>
        <end position="283"/>
    </location>
</feature>
<evidence type="ECO:0000256" key="3">
    <source>
        <dbReference type="PROSITE-ProRule" id="PRU00023"/>
    </source>
</evidence>
<accession>A0A814DSF2</accession>
<sequence length="546" mass="62483">MSKVNQHDLVFLNQNLKISTNSKKINSNKNINLLEKRNRKFHISEKLHHGNPNIDVLLKDIRVQPSLTDLQNDLKKEFNDFISSSINDSIKKFKTTDNLDTDENSFFLTQIGNPSRIEFENYDHHTTTTSLIERVKTPSKDVLKNRKLEIALIPDEKESKKFASLVQLKEVIQNLKTTNLPKFQSEFHQLCQFEDDDNFFKKLNIENNSRVLNEKNGLGRCGIHECCIRGNSKLLKLLLPSVKSINSIDINGYTAAHIAAKFGQLECLKILYENGIDMGKRDNYGKQITHLAAEFNHANIIEFCLELNISMKAKCNDGKMPIHYACQFGSLEALKSIVSIDISIRDYHGNSAAHLAVRSDRLNCLKYMIKIGLPINIIKNKMGRNVPHEACFYGAINCLHWMFENNQIDLNIMDDLNNTLAHTCCMSGQAECLNCCIQHNVDINKLNVNAENALELARKVGKGLHIEKAVNNEITCKECVENALRYKFEKENEKTVPEQIIEKNYAKMYHVRGKEKTKIDQDDKNKKTCNNNVKRDLVAQFFGPEI</sequence>
<dbReference type="Gene3D" id="1.25.40.20">
    <property type="entry name" value="Ankyrin repeat-containing domain"/>
    <property type="match status" value="2"/>
</dbReference>
<keyword evidence="5" id="KW-1185">Reference proteome</keyword>
<name>A0A814DSF2_9BILA</name>
<organism evidence="4 5">
    <name type="scientific">Brachionus calyciflorus</name>
    <dbReference type="NCBI Taxonomy" id="104777"/>
    <lineage>
        <taxon>Eukaryota</taxon>
        <taxon>Metazoa</taxon>
        <taxon>Spiralia</taxon>
        <taxon>Gnathifera</taxon>
        <taxon>Rotifera</taxon>
        <taxon>Eurotatoria</taxon>
        <taxon>Monogononta</taxon>
        <taxon>Pseudotrocha</taxon>
        <taxon>Ploima</taxon>
        <taxon>Brachionidae</taxon>
        <taxon>Brachionus</taxon>
    </lineage>
</organism>
<dbReference type="PANTHER" id="PTHR24198:SF165">
    <property type="entry name" value="ANKYRIN REPEAT-CONTAINING PROTEIN-RELATED"/>
    <property type="match status" value="1"/>
</dbReference>
<dbReference type="EMBL" id="CAJNOC010002951">
    <property type="protein sequence ID" value="CAF0959675.1"/>
    <property type="molecule type" value="Genomic_DNA"/>
</dbReference>
<evidence type="ECO:0000313" key="4">
    <source>
        <dbReference type="EMBL" id="CAF0959675.1"/>
    </source>
</evidence>
<dbReference type="PANTHER" id="PTHR24198">
    <property type="entry name" value="ANKYRIN REPEAT AND PROTEIN KINASE DOMAIN-CONTAINING PROTEIN"/>
    <property type="match status" value="1"/>
</dbReference>
<dbReference type="Pfam" id="PF12796">
    <property type="entry name" value="Ank_2"/>
    <property type="match status" value="2"/>
</dbReference>
<comment type="caution">
    <text evidence="4">The sequence shown here is derived from an EMBL/GenBank/DDBJ whole genome shotgun (WGS) entry which is preliminary data.</text>
</comment>
<feature type="repeat" description="ANK" evidence="3">
    <location>
        <begin position="348"/>
        <end position="380"/>
    </location>
</feature>
<dbReference type="InterPro" id="IPR002110">
    <property type="entry name" value="Ankyrin_rpt"/>
</dbReference>
<protein>
    <submittedName>
        <fullName evidence="4">Uncharacterized protein</fullName>
    </submittedName>
</protein>
<keyword evidence="1" id="KW-0677">Repeat</keyword>
<evidence type="ECO:0000313" key="5">
    <source>
        <dbReference type="Proteomes" id="UP000663879"/>
    </source>
</evidence>
<dbReference type="InterPro" id="IPR036770">
    <property type="entry name" value="Ankyrin_rpt-contain_sf"/>
</dbReference>